<name>A0AAQ2ZF69_OENOE</name>
<dbReference type="Proteomes" id="UP000294726">
    <property type="component" value="Chromosome"/>
</dbReference>
<evidence type="ECO:0000313" key="2">
    <source>
        <dbReference type="Proteomes" id="UP000294726"/>
    </source>
</evidence>
<dbReference type="AlphaFoldDB" id="A0AAQ2ZF69"/>
<evidence type="ECO:0000313" key="1">
    <source>
        <dbReference type="EMBL" id="VDB98166.1"/>
    </source>
</evidence>
<protein>
    <submittedName>
        <fullName evidence="1">Uncharacterized protein</fullName>
    </submittedName>
</protein>
<proteinExistence type="predicted"/>
<dbReference type="EMBL" id="LR031358">
    <property type="protein sequence ID" value="VDB98166.1"/>
    <property type="molecule type" value="Genomic_DNA"/>
</dbReference>
<sequence length="67" mass="7932">MICGNQVEPRVKRPDGIVAVRAFFVFNCNEKRNFVLINIEWEQINDKKNVDAGYNFKFTRVLGRTRR</sequence>
<gene>
    <name evidence="1" type="ORF">OENI_0979</name>
</gene>
<reference evidence="1 2" key="1">
    <citation type="submission" date="2018-08" db="EMBL/GenBank/DDBJ databases">
        <authorList>
            <person name="Lorentzen P. G. S. M."/>
        </authorList>
    </citation>
    <scope>NUCLEOTIDE SEQUENCE [LARGE SCALE GENOMIC DNA]</scope>
    <source>
        <strain evidence="1 2">CRBO_1381</strain>
    </source>
</reference>
<organism evidence="1 2">
    <name type="scientific">Oenococcus oeni</name>
    <name type="common">Leuconostoc oenos</name>
    <dbReference type="NCBI Taxonomy" id="1247"/>
    <lineage>
        <taxon>Bacteria</taxon>
        <taxon>Bacillati</taxon>
        <taxon>Bacillota</taxon>
        <taxon>Bacilli</taxon>
        <taxon>Lactobacillales</taxon>
        <taxon>Lactobacillaceae</taxon>
        <taxon>Oenococcus</taxon>
    </lineage>
</organism>
<accession>A0AAQ2ZF69</accession>